<evidence type="ECO:0000313" key="2">
    <source>
        <dbReference type="Proteomes" id="UP000265520"/>
    </source>
</evidence>
<dbReference type="EMBL" id="LXQA010697253">
    <property type="protein sequence ID" value="MCI66531.1"/>
    <property type="molecule type" value="Genomic_DNA"/>
</dbReference>
<name>A0A392TZF0_9FABA</name>
<keyword evidence="2" id="KW-1185">Reference proteome</keyword>
<feature type="non-terminal residue" evidence="1">
    <location>
        <position position="1"/>
    </location>
</feature>
<organism evidence="1 2">
    <name type="scientific">Trifolium medium</name>
    <dbReference type="NCBI Taxonomy" id="97028"/>
    <lineage>
        <taxon>Eukaryota</taxon>
        <taxon>Viridiplantae</taxon>
        <taxon>Streptophyta</taxon>
        <taxon>Embryophyta</taxon>
        <taxon>Tracheophyta</taxon>
        <taxon>Spermatophyta</taxon>
        <taxon>Magnoliopsida</taxon>
        <taxon>eudicotyledons</taxon>
        <taxon>Gunneridae</taxon>
        <taxon>Pentapetalae</taxon>
        <taxon>rosids</taxon>
        <taxon>fabids</taxon>
        <taxon>Fabales</taxon>
        <taxon>Fabaceae</taxon>
        <taxon>Papilionoideae</taxon>
        <taxon>50 kb inversion clade</taxon>
        <taxon>NPAAA clade</taxon>
        <taxon>Hologalegina</taxon>
        <taxon>IRL clade</taxon>
        <taxon>Trifolieae</taxon>
        <taxon>Trifolium</taxon>
    </lineage>
</organism>
<reference evidence="1 2" key="1">
    <citation type="journal article" date="2018" name="Front. Plant Sci.">
        <title>Red Clover (Trifolium pratense) and Zigzag Clover (T. medium) - A Picture of Genomic Similarities and Differences.</title>
        <authorList>
            <person name="Dluhosova J."/>
            <person name="Istvanek J."/>
            <person name="Nedelnik J."/>
            <person name="Repkova J."/>
        </authorList>
    </citation>
    <scope>NUCLEOTIDE SEQUENCE [LARGE SCALE GENOMIC DNA]</scope>
    <source>
        <strain evidence="2">cv. 10/8</strain>
        <tissue evidence="1">Leaf</tissue>
    </source>
</reference>
<evidence type="ECO:0000313" key="1">
    <source>
        <dbReference type="EMBL" id="MCI66531.1"/>
    </source>
</evidence>
<proteinExistence type="predicted"/>
<dbReference type="AlphaFoldDB" id="A0A392TZF0"/>
<sequence>GKGYKPILAPKAIKTNIKIVPCPVMVAQRAVVTSHRILPSSGRSARASNQGTNMMSFRSVYP</sequence>
<protein>
    <submittedName>
        <fullName evidence="1">Uncharacterized protein</fullName>
    </submittedName>
</protein>
<accession>A0A392TZF0</accession>
<dbReference type="Proteomes" id="UP000265520">
    <property type="component" value="Unassembled WGS sequence"/>
</dbReference>
<comment type="caution">
    <text evidence="1">The sequence shown here is derived from an EMBL/GenBank/DDBJ whole genome shotgun (WGS) entry which is preliminary data.</text>
</comment>